<comment type="cofactor">
    <cofactor evidence="1">
        <name>Mg(2+)</name>
        <dbReference type="ChEBI" id="CHEBI:18420"/>
    </cofactor>
</comment>
<evidence type="ECO:0000256" key="2">
    <source>
        <dbReference type="ARBA" id="ARBA00022801"/>
    </source>
</evidence>
<feature type="region of interest" description="Disordered" evidence="3">
    <location>
        <begin position="171"/>
        <end position="193"/>
    </location>
</feature>
<dbReference type="PANTHER" id="PTHR43046:SF16">
    <property type="entry name" value="ADP-RIBOSE PYROPHOSPHATASE YJHB-RELATED"/>
    <property type="match status" value="1"/>
</dbReference>
<dbReference type="InterPro" id="IPR020084">
    <property type="entry name" value="NUDIX_hydrolase_CS"/>
</dbReference>
<evidence type="ECO:0000313" key="5">
    <source>
        <dbReference type="EMBL" id="GGJ85000.1"/>
    </source>
</evidence>
<evidence type="ECO:0000256" key="3">
    <source>
        <dbReference type="SAM" id="MobiDB-lite"/>
    </source>
</evidence>
<dbReference type="GO" id="GO:0016787">
    <property type="term" value="F:hydrolase activity"/>
    <property type="evidence" value="ECO:0007669"/>
    <property type="project" value="UniProtKB-KW"/>
</dbReference>
<dbReference type="RefSeq" id="WP_373291226.1">
    <property type="nucleotide sequence ID" value="NZ_BMQB01000002.1"/>
</dbReference>
<organism evidence="5 6">
    <name type="scientific">Pilimelia anulata</name>
    <dbReference type="NCBI Taxonomy" id="53371"/>
    <lineage>
        <taxon>Bacteria</taxon>
        <taxon>Bacillati</taxon>
        <taxon>Actinomycetota</taxon>
        <taxon>Actinomycetes</taxon>
        <taxon>Micromonosporales</taxon>
        <taxon>Micromonosporaceae</taxon>
        <taxon>Pilimelia</taxon>
    </lineage>
</organism>
<evidence type="ECO:0000313" key="6">
    <source>
        <dbReference type="Proteomes" id="UP000649739"/>
    </source>
</evidence>
<keyword evidence="2" id="KW-0378">Hydrolase</keyword>
<dbReference type="PANTHER" id="PTHR43046">
    <property type="entry name" value="GDP-MANNOSE MANNOSYL HYDROLASE"/>
    <property type="match status" value="1"/>
</dbReference>
<feature type="compositionally biased region" description="Low complexity" evidence="3">
    <location>
        <begin position="171"/>
        <end position="181"/>
    </location>
</feature>
<dbReference type="CDD" id="cd02883">
    <property type="entry name" value="NUDIX_Hydrolase"/>
    <property type="match status" value="1"/>
</dbReference>
<sequence length="193" mass="20877">MSDASPSPRSGLRRALRGALYGVFYRLPVPLRNRLVRLRVRTYVVGAVVLLRDADDPHRLLMLRQPPGRGWTLPAGLLEKREEPRLGALRELAEETGIHLRPEQLRQAVPNALVHPRGWIDLVFEAEVRAAGVTPVVDGAEVWEAAWQHTDRLPPLTKATARLLGHFGLGPAAPAADEPAAGGSGVGGRGEGA</sequence>
<feature type="compositionally biased region" description="Gly residues" evidence="3">
    <location>
        <begin position="182"/>
        <end position="193"/>
    </location>
</feature>
<comment type="caution">
    <text evidence="5">The sequence shown here is derived from an EMBL/GenBank/DDBJ whole genome shotgun (WGS) entry which is preliminary data.</text>
</comment>
<evidence type="ECO:0000256" key="1">
    <source>
        <dbReference type="ARBA" id="ARBA00001946"/>
    </source>
</evidence>
<keyword evidence="6" id="KW-1185">Reference proteome</keyword>
<reference evidence="5" key="2">
    <citation type="submission" date="2020-09" db="EMBL/GenBank/DDBJ databases">
        <authorList>
            <person name="Sun Q."/>
            <person name="Ohkuma M."/>
        </authorList>
    </citation>
    <scope>NUCLEOTIDE SEQUENCE</scope>
    <source>
        <strain evidence="5">JCM 3090</strain>
    </source>
</reference>
<dbReference type="Gene3D" id="3.90.79.10">
    <property type="entry name" value="Nucleoside Triphosphate Pyrophosphohydrolase"/>
    <property type="match status" value="1"/>
</dbReference>
<dbReference type="EMBL" id="BMQB01000002">
    <property type="protein sequence ID" value="GGJ85000.1"/>
    <property type="molecule type" value="Genomic_DNA"/>
</dbReference>
<gene>
    <name evidence="5" type="ORF">GCM10010123_13360</name>
</gene>
<dbReference type="PROSITE" id="PS51462">
    <property type="entry name" value="NUDIX"/>
    <property type="match status" value="1"/>
</dbReference>
<proteinExistence type="predicted"/>
<name>A0A8J3B5P8_9ACTN</name>
<reference evidence="5" key="1">
    <citation type="journal article" date="2014" name="Int. J. Syst. Evol. Microbiol.">
        <title>Complete genome sequence of Corynebacterium casei LMG S-19264T (=DSM 44701T), isolated from a smear-ripened cheese.</title>
        <authorList>
            <consortium name="US DOE Joint Genome Institute (JGI-PGF)"/>
            <person name="Walter F."/>
            <person name="Albersmeier A."/>
            <person name="Kalinowski J."/>
            <person name="Ruckert C."/>
        </authorList>
    </citation>
    <scope>NUCLEOTIDE SEQUENCE</scope>
    <source>
        <strain evidence="5">JCM 3090</strain>
    </source>
</reference>
<protein>
    <recommendedName>
        <fullName evidence="4">Nudix hydrolase domain-containing protein</fullName>
    </recommendedName>
</protein>
<evidence type="ECO:0000259" key="4">
    <source>
        <dbReference type="PROSITE" id="PS51462"/>
    </source>
</evidence>
<dbReference type="PROSITE" id="PS00893">
    <property type="entry name" value="NUDIX_BOX"/>
    <property type="match status" value="1"/>
</dbReference>
<dbReference type="AlphaFoldDB" id="A0A8J3B5P8"/>
<accession>A0A8J3B5P8</accession>
<dbReference type="Pfam" id="PF00293">
    <property type="entry name" value="NUDIX"/>
    <property type="match status" value="1"/>
</dbReference>
<dbReference type="Proteomes" id="UP000649739">
    <property type="component" value="Unassembled WGS sequence"/>
</dbReference>
<dbReference type="SUPFAM" id="SSF55811">
    <property type="entry name" value="Nudix"/>
    <property type="match status" value="1"/>
</dbReference>
<dbReference type="InterPro" id="IPR000086">
    <property type="entry name" value="NUDIX_hydrolase_dom"/>
</dbReference>
<feature type="domain" description="Nudix hydrolase" evidence="4">
    <location>
        <begin position="40"/>
        <end position="170"/>
    </location>
</feature>
<dbReference type="InterPro" id="IPR015797">
    <property type="entry name" value="NUDIX_hydrolase-like_dom_sf"/>
</dbReference>